<evidence type="ECO:0000256" key="1">
    <source>
        <dbReference type="SAM" id="MobiDB-lite"/>
    </source>
</evidence>
<comment type="caution">
    <text evidence="2">The sequence shown here is derived from an EMBL/GenBank/DDBJ whole genome shotgun (WGS) entry which is preliminary data.</text>
</comment>
<dbReference type="OrthoDB" id="10034881at2759"/>
<organism evidence="2 6">
    <name type="scientific">Adineta steineri</name>
    <dbReference type="NCBI Taxonomy" id="433720"/>
    <lineage>
        <taxon>Eukaryota</taxon>
        <taxon>Metazoa</taxon>
        <taxon>Spiralia</taxon>
        <taxon>Gnathifera</taxon>
        <taxon>Rotifera</taxon>
        <taxon>Eurotatoria</taxon>
        <taxon>Bdelloidea</taxon>
        <taxon>Adinetida</taxon>
        <taxon>Adinetidae</taxon>
        <taxon>Adineta</taxon>
    </lineage>
</organism>
<protein>
    <submittedName>
        <fullName evidence="2">Uncharacterized protein</fullName>
    </submittedName>
</protein>
<sequence length="90" mass="10076">MGCIQCCKTKESDDTTNKPDQNGLRSLFYATTEFDLSRSDSENDDDEENFSLNSIKSKRRQSANKIVLPSNESNPTNEPSPIMDNNGLIN</sequence>
<accession>A0A815DQB4</accession>
<dbReference type="EMBL" id="CAJNON010000521">
    <property type="protein sequence ID" value="CAF1301278.1"/>
    <property type="molecule type" value="Genomic_DNA"/>
</dbReference>
<dbReference type="AlphaFoldDB" id="A0A815DQB4"/>
<evidence type="ECO:0000313" key="5">
    <source>
        <dbReference type="EMBL" id="CAF3636914.1"/>
    </source>
</evidence>
<dbReference type="EMBL" id="CAJOAZ010000394">
    <property type="protein sequence ID" value="CAF3636914.1"/>
    <property type="molecule type" value="Genomic_DNA"/>
</dbReference>
<dbReference type="Proteomes" id="UP000663844">
    <property type="component" value="Unassembled WGS sequence"/>
</dbReference>
<dbReference type="Proteomes" id="UP000663891">
    <property type="component" value="Unassembled WGS sequence"/>
</dbReference>
<proteinExistence type="predicted"/>
<feature type="compositionally biased region" description="Polar residues" evidence="1">
    <location>
        <begin position="70"/>
        <end position="79"/>
    </location>
</feature>
<feature type="region of interest" description="Disordered" evidence="1">
    <location>
        <begin position="1"/>
        <end position="24"/>
    </location>
</feature>
<dbReference type="EMBL" id="CAJOAY010000187">
    <property type="protein sequence ID" value="CAF3577199.1"/>
    <property type="molecule type" value="Genomic_DNA"/>
</dbReference>
<gene>
    <name evidence="3" type="ORF">JYZ213_LOCUS38565</name>
    <name evidence="4" type="ORF">OKA104_LOCUS5410</name>
    <name evidence="5" type="ORF">OXD698_LOCUS8250</name>
    <name evidence="2" type="ORF">VCS650_LOCUS31060</name>
</gene>
<evidence type="ECO:0000313" key="2">
    <source>
        <dbReference type="EMBL" id="CAF1301278.1"/>
    </source>
</evidence>
<evidence type="ECO:0000313" key="4">
    <source>
        <dbReference type="EMBL" id="CAF3577199.1"/>
    </source>
</evidence>
<feature type="region of interest" description="Disordered" evidence="1">
    <location>
        <begin position="37"/>
        <end position="90"/>
    </location>
</feature>
<dbReference type="EMBL" id="CAJNOG010001144">
    <property type="protein sequence ID" value="CAF1414054.1"/>
    <property type="molecule type" value="Genomic_DNA"/>
</dbReference>
<name>A0A815DQB4_9BILA</name>
<dbReference type="Proteomes" id="UP000663881">
    <property type="component" value="Unassembled WGS sequence"/>
</dbReference>
<dbReference type="Proteomes" id="UP000663845">
    <property type="component" value="Unassembled WGS sequence"/>
</dbReference>
<evidence type="ECO:0000313" key="6">
    <source>
        <dbReference type="Proteomes" id="UP000663891"/>
    </source>
</evidence>
<evidence type="ECO:0000313" key="3">
    <source>
        <dbReference type="EMBL" id="CAF1414054.1"/>
    </source>
</evidence>
<feature type="compositionally biased region" description="Basic and acidic residues" evidence="1">
    <location>
        <begin position="8"/>
        <end position="17"/>
    </location>
</feature>
<reference evidence="2" key="1">
    <citation type="submission" date="2021-02" db="EMBL/GenBank/DDBJ databases">
        <authorList>
            <person name="Nowell W R."/>
        </authorList>
    </citation>
    <scope>NUCLEOTIDE SEQUENCE</scope>
</reference>